<feature type="region of interest" description="Disordered" evidence="15">
    <location>
        <begin position="295"/>
        <end position="523"/>
    </location>
</feature>
<evidence type="ECO:0000256" key="5">
    <source>
        <dbReference type="ARBA" id="ARBA00022490"/>
    </source>
</evidence>
<keyword evidence="7" id="KW-0479">Metal-binding</keyword>
<dbReference type="GO" id="GO:0005737">
    <property type="term" value="C:cytoplasm"/>
    <property type="evidence" value="ECO:0007669"/>
    <property type="project" value="UniProtKB-SubCell"/>
</dbReference>
<evidence type="ECO:0000256" key="8">
    <source>
        <dbReference type="ARBA" id="ARBA00022771"/>
    </source>
</evidence>
<evidence type="ECO:0000256" key="3">
    <source>
        <dbReference type="ARBA" id="ARBA00004906"/>
    </source>
</evidence>
<dbReference type="FunFam" id="3.30.40.10:FF:000215">
    <property type="entry name" value="E3 ubiquitin-protein ligase RNF25"/>
    <property type="match status" value="1"/>
</dbReference>
<keyword evidence="5" id="KW-0963">Cytoplasm</keyword>
<dbReference type="InterPro" id="IPR016135">
    <property type="entry name" value="UBQ-conjugating_enzyme/RWD"/>
</dbReference>
<dbReference type="InterPro" id="IPR013083">
    <property type="entry name" value="Znf_RING/FYVE/PHD"/>
</dbReference>
<dbReference type="CDD" id="cd16470">
    <property type="entry name" value="RING-H2_RNF25"/>
    <property type="match status" value="1"/>
</dbReference>
<dbReference type="EMBL" id="GGLE01006216">
    <property type="protein sequence ID" value="MBY10342.1"/>
    <property type="molecule type" value="Transcribed_RNA"/>
</dbReference>
<keyword evidence="10" id="KW-0862">Zinc</keyword>
<dbReference type="InterPro" id="IPR001841">
    <property type="entry name" value="Znf_RING"/>
</dbReference>
<feature type="compositionally biased region" description="Basic residues" evidence="15">
    <location>
        <begin position="486"/>
        <end position="498"/>
    </location>
</feature>
<feature type="compositionally biased region" description="Basic and acidic residues" evidence="15">
    <location>
        <begin position="365"/>
        <end position="374"/>
    </location>
</feature>
<accession>A0A2R5LLG1</accession>
<reference evidence="18" key="1">
    <citation type="submission" date="2018-03" db="EMBL/GenBank/DDBJ databases">
        <title>The relapsing fever spirochete Borrelia turicatae persists in the highly oxidative environment of its soft-bodied tick vector.</title>
        <authorList>
            <person name="Bourret T.J."/>
            <person name="Boyle W.K."/>
            <person name="Valenzuela J.G."/>
            <person name="Oliveira F."/>
            <person name="Lopez J.E."/>
        </authorList>
    </citation>
    <scope>NUCLEOTIDE SEQUENCE</scope>
    <source>
        <strain evidence="18">Kansas strain/isolate</strain>
        <tissue evidence="18">Salivary glands</tissue>
    </source>
</reference>
<name>A0A2R5LLG1_9ACAR</name>
<evidence type="ECO:0000256" key="9">
    <source>
        <dbReference type="ARBA" id="ARBA00022786"/>
    </source>
</evidence>
<dbReference type="Pfam" id="PF05773">
    <property type="entry name" value="RWD"/>
    <property type="match status" value="1"/>
</dbReference>
<evidence type="ECO:0000256" key="10">
    <source>
        <dbReference type="ARBA" id="ARBA00022833"/>
    </source>
</evidence>
<feature type="domain" description="RWD" evidence="17">
    <location>
        <begin position="11"/>
        <end position="120"/>
    </location>
</feature>
<evidence type="ECO:0000256" key="2">
    <source>
        <dbReference type="ARBA" id="ARBA00004496"/>
    </source>
</evidence>
<evidence type="ECO:0000256" key="7">
    <source>
        <dbReference type="ARBA" id="ARBA00022723"/>
    </source>
</evidence>
<comment type="similarity">
    <text evidence="11">Belongs to the RNF25 family.</text>
</comment>
<evidence type="ECO:0000313" key="18">
    <source>
        <dbReference type="EMBL" id="MBY10342.1"/>
    </source>
</evidence>
<organism evidence="18">
    <name type="scientific">Ornithodoros turicata</name>
    <dbReference type="NCBI Taxonomy" id="34597"/>
    <lineage>
        <taxon>Eukaryota</taxon>
        <taxon>Metazoa</taxon>
        <taxon>Ecdysozoa</taxon>
        <taxon>Arthropoda</taxon>
        <taxon>Chelicerata</taxon>
        <taxon>Arachnida</taxon>
        <taxon>Acari</taxon>
        <taxon>Parasitiformes</taxon>
        <taxon>Ixodida</taxon>
        <taxon>Ixodoidea</taxon>
        <taxon>Argasidae</taxon>
        <taxon>Ornithodorinae</taxon>
        <taxon>Ornithodoros</taxon>
    </lineage>
</organism>
<evidence type="ECO:0000256" key="11">
    <source>
        <dbReference type="ARBA" id="ARBA00060737"/>
    </source>
</evidence>
<feature type="compositionally biased region" description="Basic residues" evidence="15">
    <location>
        <begin position="450"/>
        <end position="459"/>
    </location>
</feature>
<dbReference type="GO" id="GO:0016567">
    <property type="term" value="P:protein ubiquitination"/>
    <property type="evidence" value="ECO:0007669"/>
    <property type="project" value="TreeGrafter"/>
</dbReference>
<protein>
    <recommendedName>
        <fullName evidence="12">E3 ubiquitin-protein ligase RNF25</fullName>
        <ecNumber evidence="4">2.3.2.27</ecNumber>
    </recommendedName>
    <alternativeName>
        <fullName evidence="13">RING finger protein 25</fullName>
    </alternativeName>
</protein>
<dbReference type="SMART" id="SM00591">
    <property type="entry name" value="RWD"/>
    <property type="match status" value="1"/>
</dbReference>
<sequence length="523" mass="58950">MNSEEESPLEVEIEALKAIYIHELTVDRSESNQLTSVKVSLHPATADNADEQYVRLDLVFNVPARYPETLPDIAIRNPRGLSDEKIEKIRTELQETAESNVGCPMLYQLIEVAKDHLTEENVPCCQCTICLYGFVEGDVFTKTQCYHYFHSHCLARYIRHALDQISKEEEEGSKRPPCLEKTAASEVLCPVCRLPISPEDMAEKDYPPPVEMTKQPNFSLTPEMLQLQQGMAELYLRQQNQGGIINVDDEKNKFLLEISAAPESSAGGTIEIQHRHHNPVRTPTLLFSSEDRATCYSTTDRPLQSGSSYPSQQKRPPRRDHPRHQHRSNLPPRSHEEGPAHGETTSSSAERNRDDSSTSPAEGEGPSRRSDRQYRPRKPFGRGYRQSAFKPAHSRRHDFPGFEGSKPHEWNGVASKPPRAFDNLRQQNNFRPPSRHAEPAACENGEGSRPRPKKSHSPTRRSAGPGFGVFGDDASERRQEGDARGHEHHSNRRGRSYGRRRDDGRPSRGGHAPPEACRSADGR</sequence>
<evidence type="ECO:0000256" key="1">
    <source>
        <dbReference type="ARBA" id="ARBA00000900"/>
    </source>
</evidence>
<feature type="compositionally biased region" description="Basic and acidic residues" evidence="15">
    <location>
        <begin position="397"/>
        <end position="409"/>
    </location>
</feature>
<dbReference type="GO" id="GO:0008270">
    <property type="term" value="F:zinc ion binding"/>
    <property type="evidence" value="ECO:0007669"/>
    <property type="project" value="UniProtKB-KW"/>
</dbReference>
<feature type="domain" description="RING-type" evidence="16">
    <location>
        <begin position="127"/>
        <end position="193"/>
    </location>
</feature>
<proteinExistence type="inferred from homology"/>
<dbReference type="SUPFAM" id="SSF54495">
    <property type="entry name" value="UBC-like"/>
    <property type="match status" value="1"/>
</dbReference>
<feature type="compositionally biased region" description="Basic and acidic residues" evidence="15">
    <location>
        <begin position="474"/>
        <end position="485"/>
    </location>
</feature>
<dbReference type="Gene3D" id="3.10.110.10">
    <property type="entry name" value="Ubiquitin Conjugating Enzyme"/>
    <property type="match status" value="1"/>
</dbReference>
<keyword evidence="6" id="KW-0808">Transferase</keyword>
<comment type="catalytic activity">
    <reaction evidence="1">
        <text>S-ubiquitinyl-[E2 ubiquitin-conjugating enzyme]-L-cysteine + [acceptor protein]-L-lysine = [E2 ubiquitin-conjugating enzyme]-L-cysteine + N(6)-ubiquitinyl-[acceptor protein]-L-lysine.</text>
        <dbReference type="EC" id="2.3.2.27"/>
    </reaction>
</comment>
<evidence type="ECO:0000256" key="15">
    <source>
        <dbReference type="SAM" id="MobiDB-lite"/>
    </source>
</evidence>
<dbReference type="SMART" id="SM00184">
    <property type="entry name" value="RING"/>
    <property type="match status" value="1"/>
</dbReference>
<evidence type="ECO:0000259" key="16">
    <source>
        <dbReference type="PROSITE" id="PS50089"/>
    </source>
</evidence>
<dbReference type="GO" id="GO:0005634">
    <property type="term" value="C:nucleus"/>
    <property type="evidence" value="ECO:0007669"/>
    <property type="project" value="TreeGrafter"/>
</dbReference>
<keyword evidence="9" id="KW-0833">Ubl conjugation pathway</keyword>
<keyword evidence="8 14" id="KW-0863">Zinc-finger</keyword>
<feature type="compositionally biased region" description="Basic residues" evidence="15">
    <location>
        <begin position="315"/>
        <end position="327"/>
    </location>
</feature>
<dbReference type="EC" id="2.3.2.27" evidence="4"/>
<dbReference type="PANTHER" id="PTHR13198">
    <property type="entry name" value="RING FINGER PROTEIN 25"/>
    <property type="match status" value="1"/>
</dbReference>
<dbReference type="PROSITE" id="PS50908">
    <property type="entry name" value="RWD"/>
    <property type="match status" value="1"/>
</dbReference>
<dbReference type="AlphaFoldDB" id="A0A2R5LLG1"/>
<dbReference type="FunFam" id="3.10.110.10:FF:000052">
    <property type="entry name" value="Putative e3 ubiquitin-protein ligase rnf25"/>
    <property type="match status" value="1"/>
</dbReference>
<dbReference type="InterPro" id="IPR006575">
    <property type="entry name" value="RWD_dom"/>
</dbReference>
<feature type="compositionally biased region" description="Polar residues" evidence="15">
    <location>
        <begin position="295"/>
        <end position="311"/>
    </location>
</feature>
<dbReference type="Gene3D" id="3.30.40.10">
    <property type="entry name" value="Zinc/RING finger domain, C3HC4 (zinc finger)"/>
    <property type="match status" value="1"/>
</dbReference>
<dbReference type="PROSITE" id="PS50089">
    <property type="entry name" value="ZF_RING_2"/>
    <property type="match status" value="1"/>
</dbReference>
<comment type="pathway">
    <text evidence="3">Protein modification; protein ubiquitination.</text>
</comment>
<comment type="subcellular location">
    <subcellularLocation>
        <location evidence="2">Cytoplasm</location>
    </subcellularLocation>
</comment>
<dbReference type="CDD" id="cd23818">
    <property type="entry name" value="RWD_RNF25"/>
    <property type="match status" value="1"/>
</dbReference>
<dbReference type="SUPFAM" id="SSF57850">
    <property type="entry name" value="RING/U-box"/>
    <property type="match status" value="1"/>
</dbReference>
<evidence type="ECO:0000256" key="4">
    <source>
        <dbReference type="ARBA" id="ARBA00012483"/>
    </source>
</evidence>
<evidence type="ECO:0000256" key="14">
    <source>
        <dbReference type="PROSITE-ProRule" id="PRU00175"/>
    </source>
</evidence>
<dbReference type="InterPro" id="IPR039133">
    <property type="entry name" value="RNF25"/>
</dbReference>
<evidence type="ECO:0000259" key="17">
    <source>
        <dbReference type="PROSITE" id="PS50908"/>
    </source>
</evidence>
<dbReference type="GO" id="GO:0061630">
    <property type="term" value="F:ubiquitin protein ligase activity"/>
    <property type="evidence" value="ECO:0007669"/>
    <property type="project" value="UniProtKB-EC"/>
</dbReference>
<evidence type="ECO:0000256" key="12">
    <source>
        <dbReference type="ARBA" id="ARBA00067354"/>
    </source>
</evidence>
<dbReference type="PANTHER" id="PTHR13198:SF4">
    <property type="entry name" value="E3 UBIQUITIN-PROTEIN LIGASE RNF25"/>
    <property type="match status" value="1"/>
</dbReference>
<evidence type="ECO:0000256" key="6">
    <source>
        <dbReference type="ARBA" id="ARBA00022679"/>
    </source>
</evidence>
<evidence type="ECO:0000256" key="13">
    <source>
        <dbReference type="ARBA" id="ARBA00075535"/>
    </source>
</evidence>